<evidence type="ECO:0000313" key="1">
    <source>
        <dbReference type="EMBL" id="KAI8003798.1"/>
    </source>
</evidence>
<sequence>MGVNPSGAVVQAKVAIQAMVANPIEGPVQAANEPRVNPNCSGSLIPPKRRLVKEMMFECIVQAIASCFHPNPKHPRKKKNKNKIFSVQGWDAAQSDSSSSLNTKP</sequence>
<dbReference type="EMBL" id="CM045766">
    <property type="protein sequence ID" value="KAI8003798.1"/>
    <property type="molecule type" value="Genomic_DNA"/>
</dbReference>
<evidence type="ECO:0000313" key="2">
    <source>
        <dbReference type="Proteomes" id="UP001060215"/>
    </source>
</evidence>
<comment type="caution">
    <text evidence="1">The sequence shown here is derived from an EMBL/GenBank/DDBJ whole genome shotgun (WGS) entry which is preliminary data.</text>
</comment>
<proteinExistence type="predicted"/>
<organism evidence="1 2">
    <name type="scientific">Camellia lanceoleosa</name>
    <dbReference type="NCBI Taxonomy" id="1840588"/>
    <lineage>
        <taxon>Eukaryota</taxon>
        <taxon>Viridiplantae</taxon>
        <taxon>Streptophyta</taxon>
        <taxon>Embryophyta</taxon>
        <taxon>Tracheophyta</taxon>
        <taxon>Spermatophyta</taxon>
        <taxon>Magnoliopsida</taxon>
        <taxon>eudicotyledons</taxon>
        <taxon>Gunneridae</taxon>
        <taxon>Pentapetalae</taxon>
        <taxon>asterids</taxon>
        <taxon>Ericales</taxon>
        <taxon>Theaceae</taxon>
        <taxon>Camellia</taxon>
    </lineage>
</organism>
<accession>A0ACC0GRD9</accession>
<gene>
    <name evidence="1" type="ORF">LOK49_LG08G01489</name>
</gene>
<keyword evidence="2" id="KW-1185">Reference proteome</keyword>
<name>A0ACC0GRD9_9ERIC</name>
<protein>
    <submittedName>
        <fullName evidence="1">Uncharacterized protein</fullName>
    </submittedName>
</protein>
<reference evidence="1 2" key="1">
    <citation type="journal article" date="2022" name="Plant J.">
        <title>Chromosome-level genome of Camellia lanceoleosa provides a valuable resource for understanding genome evolution and self-incompatibility.</title>
        <authorList>
            <person name="Gong W."/>
            <person name="Xiao S."/>
            <person name="Wang L."/>
            <person name="Liao Z."/>
            <person name="Chang Y."/>
            <person name="Mo W."/>
            <person name="Hu G."/>
            <person name="Li W."/>
            <person name="Zhao G."/>
            <person name="Zhu H."/>
            <person name="Hu X."/>
            <person name="Ji K."/>
            <person name="Xiang X."/>
            <person name="Song Q."/>
            <person name="Yuan D."/>
            <person name="Jin S."/>
            <person name="Zhang L."/>
        </authorList>
    </citation>
    <scope>NUCLEOTIDE SEQUENCE [LARGE SCALE GENOMIC DNA]</scope>
    <source>
        <strain evidence="1">SQ_2022a</strain>
    </source>
</reference>
<dbReference type="Proteomes" id="UP001060215">
    <property type="component" value="Chromosome 9"/>
</dbReference>